<dbReference type="OrthoDB" id="3692874at2759"/>
<proteinExistence type="predicted"/>
<dbReference type="EMBL" id="KZ805696">
    <property type="protein sequence ID" value="PVH92302.1"/>
    <property type="molecule type" value="Genomic_DNA"/>
</dbReference>
<evidence type="ECO:0000313" key="1">
    <source>
        <dbReference type="EMBL" id="PVH92302.1"/>
    </source>
</evidence>
<dbReference type="AlphaFoldDB" id="A0A2V1D2R1"/>
<keyword evidence="2" id="KW-1185">Reference proteome</keyword>
<accession>A0A2V1D2R1</accession>
<dbReference type="Proteomes" id="UP000244855">
    <property type="component" value="Unassembled WGS sequence"/>
</dbReference>
<evidence type="ECO:0000313" key="2">
    <source>
        <dbReference type="Proteomes" id="UP000244855"/>
    </source>
</evidence>
<reference evidence="1 2" key="1">
    <citation type="journal article" date="2018" name="Sci. Rep.">
        <title>Comparative genomics provides insights into the lifestyle and reveals functional heterogeneity of dark septate endophytic fungi.</title>
        <authorList>
            <person name="Knapp D.G."/>
            <person name="Nemeth J.B."/>
            <person name="Barry K."/>
            <person name="Hainaut M."/>
            <person name="Henrissat B."/>
            <person name="Johnson J."/>
            <person name="Kuo A."/>
            <person name="Lim J.H.P."/>
            <person name="Lipzen A."/>
            <person name="Nolan M."/>
            <person name="Ohm R.A."/>
            <person name="Tamas L."/>
            <person name="Grigoriev I.V."/>
            <person name="Spatafora J.W."/>
            <person name="Nagy L.G."/>
            <person name="Kovacs G.M."/>
        </authorList>
    </citation>
    <scope>NUCLEOTIDE SEQUENCE [LARGE SCALE GENOMIC DNA]</scope>
    <source>
        <strain evidence="1 2">DSE2036</strain>
    </source>
</reference>
<gene>
    <name evidence="1" type="ORF">DM02DRAFT_543957</name>
</gene>
<organism evidence="1 2">
    <name type="scientific">Periconia macrospinosa</name>
    <dbReference type="NCBI Taxonomy" id="97972"/>
    <lineage>
        <taxon>Eukaryota</taxon>
        <taxon>Fungi</taxon>
        <taxon>Dikarya</taxon>
        <taxon>Ascomycota</taxon>
        <taxon>Pezizomycotina</taxon>
        <taxon>Dothideomycetes</taxon>
        <taxon>Pleosporomycetidae</taxon>
        <taxon>Pleosporales</taxon>
        <taxon>Massarineae</taxon>
        <taxon>Periconiaceae</taxon>
        <taxon>Periconia</taxon>
    </lineage>
</organism>
<sequence length="121" mass="12992">MAASLLSTGSATPLVSNKVDTDAITIAATVNPAISFATYTDTSCSGGQQDYQRPDGSCYTLPGQGMHVWWFADTCRGEFSFLLDSFIYRGGDCSSASGEVQVTVGQCYDSSQYRTIKVFCH</sequence>
<name>A0A2V1D2R1_9PLEO</name>
<protein>
    <submittedName>
        <fullName evidence="1">Uncharacterized protein</fullName>
    </submittedName>
</protein>